<dbReference type="STRING" id="69222.BG55_03830"/>
<protein>
    <submittedName>
        <fullName evidence="3">Relaxase</fullName>
    </submittedName>
</protein>
<reference evidence="3 4" key="1">
    <citation type="submission" date="2014-02" db="EMBL/GenBank/DDBJ databases">
        <title>Draft genome of Erwinia mallotivora strain BT-MARDI, a papaya dieback pathogen.</title>
        <authorList>
            <person name="Redzuan R."/>
            <person name="Abu Bakar N."/>
            <person name="Badrun R."/>
            <person name="Mohd Raih M.F."/>
            <person name="Rozano L."/>
            <person name="Mat Amin N."/>
        </authorList>
    </citation>
    <scope>NUCLEOTIDE SEQUENCE [LARGE SCALE GENOMIC DNA]</scope>
    <source>
        <strain evidence="3 4">BT-MARDI</strain>
    </source>
</reference>
<dbReference type="Pfam" id="PF03432">
    <property type="entry name" value="Relaxase"/>
    <property type="match status" value="1"/>
</dbReference>
<name>A0A014M4N3_9GAMM</name>
<comment type="caution">
    <text evidence="3">The sequence shown here is derived from an EMBL/GenBank/DDBJ whole genome shotgun (WGS) entry which is preliminary data.</text>
</comment>
<dbReference type="RefSeq" id="WP_034934432.1">
    <property type="nucleotide sequence ID" value="NZ_JFHN01000023.1"/>
</dbReference>
<evidence type="ECO:0000313" key="3">
    <source>
        <dbReference type="EMBL" id="EXU76761.1"/>
    </source>
</evidence>
<evidence type="ECO:0000313" key="4">
    <source>
        <dbReference type="Proteomes" id="UP000019918"/>
    </source>
</evidence>
<evidence type="ECO:0000259" key="2">
    <source>
        <dbReference type="Pfam" id="PF03432"/>
    </source>
</evidence>
<keyword evidence="4" id="KW-1185">Reference proteome</keyword>
<dbReference type="OrthoDB" id="915634at2"/>
<dbReference type="EMBL" id="JFHN01000023">
    <property type="protein sequence ID" value="EXU76761.1"/>
    <property type="molecule type" value="Genomic_DNA"/>
</dbReference>
<feature type="region of interest" description="Disordered" evidence="1">
    <location>
        <begin position="163"/>
        <end position="184"/>
    </location>
</feature>
<sequence>MKGMHRVKRGKSFEGVVKYVLKPAPHHKQNPFVIGGNMSGEQVSQLVKEFNLTKQIRTDIAKPVWHNSLRLPKGETLTNTQWFAFADDYMRQMGFSESHMRIYVLHDDAEGQHIHIVASRISLDKGKLYLGQNENLISTRIIEKLELTYGLTYTGNNKADSIKSKSKTKLSRNELQKEKREKTPVPKRILQQNLEDILSTTSDIESFLNKLSDRSIVAVPNISETGKMSGFSFEFSGIAFKASQIGKDYSWLSLSKRLNYLPERDNHFLFVSKRKFNSREKIKLINDTDTVESHEVDNALEMQPEKACIRIPPTPTPTFSHKPSDVLETNVLRWLGQIPYLGILIKLLKMRGLTLLSPKKSISVIHKGISMEITLPKTFSAVEVPEIGHKNPS</sequence>
<feature type="domain" description="MobA/VirD2-like nuclease" evidence="2">
    <location>
        <begin position="19"/>
        <end position="151"/>
    </location>
</feature>
<dbReference type="Proteomes" id="UP000019918">
    <property type="component" value="Unassembled WGS sequence"/>
</dbReference>
<dbReference type="PATRIC" id="fig|69222.5.peg.805"/>
<gene>
    <name evidence="3" type="ORF">BG55_03830</name>
</gene>
<proteinExistence type="predicted"/>
<evidence type="ECO:0000256" key="1">
    <source>
        <dbReference type="SAM" id="MobiDB-lite"/>
    </source>
</evidence>
<dbReference type="InterPro" id="IPR005094">
    <property type="entry name" value="Endonuclease_MobA/VirD2"/>
</dbReference>
<accession>A0A014M4N3</accession>
<organism evidence="3 4">
    <name type="scientific">Erwinia mallotivora</name>
    <dbReference type="NCBI Taxonomy" id="69222"/>
    <lineage>
        <taxon>Bacteria</taxon>
        <taxon>Pseudomonadati</taxon>
        <taxon>Pseudomonadota</taxon>
        <taxon>Gammaproteobacteria</taxon>
        <taxon>Enterobacterales</taxon>
        <taxon>Erwiniaceae</taxon>
        <taxon>Erwinia</taxon>
    </lineage>
</organism>
<dbReference type="AlphaFoldDB" id="A0A014M4N3"/>
<feature type="compositionally biased region" description="Basic and acidic residues" evidence="1">
    <location>
        <begin position="171"/>
        <end position="184"/>
    </location>
</feature>